<protein>
    <submittedName>
        <fullName evidence="1 2">Uncharacterized protein</fullName>
    </submittedName>
</protein>
<name>B7Q0H0_IXOSC</name>
<keyword evidence="3" id="KW-1185">Reference proteome</keyword>
<dbReference type="HOGENOM" id="CLU_1995121_0_0_1"/>
<dbReference type="PaxDb" id="6945-B7Q0H0"/>
<dbReference type="VEuPathDB" id="VectorBase:ISCI020117"/>
<gene>
    <name evidence="1" type="ORF">IscW_ISCW020117</name>
</gene>
<dbReference type="AlphaFoldDB" id="B7Q0H0"/>
<reference evidence="2" key="2">
    <citation type="submission" date="2020-05" db="UniProtKB">
        <authorList>
            <consortium name="EnsemblMetazoa"/>
        </authorList>
    </citation>
    <scope>IDENTIFICATION</scope>
    <source>
        <strain evidence="2">wikel</strain>
    </source>
</reference>
<dbReference type="VEuPathDB" id="VectorBase:ISCW020117"/>
<organism>
    <name type="scientific">Ixodes scapularis</name>
    <name type="common">Black-legged tick</name>
    <name type="synonym">Deer tick</name>
    <dbReference type="NCBI Taxonomy" id="6945"/>
    <lineage>
        <taxon>Eukaryota</taxon>
        <taxon>Metazoa</taxon>
        <taxon>Ecdysozoa</taxon>
        <taxon>Arthropoda</taxon>
        <taxon>Chelicerata</taxon>
        <taxon>Arachnida</taxon>
        <taxon>Acari</taxon>
        <taxon>Parasitiformes</taxon>
        <taxon>Ixodida</taxon>
        <taxon>Ixodoidea</taxon>
        <taxon>Ixodidae</taxon>
        <taxon>Ixodinae</taxon>
        <taxon>Ixodes</taxon>
    </lineage>
</organism>
<dbReference type="EnsemblMetazoa" id="ISCW020117-RA">
    <property type="protein sequence ID" value="ISCW020117-PA"/>
    <property type="gene ID" value="ISCW020117"/>
</dbReference>
<dbReference type="Proteomes" id="UP000001555">
    <property type="component" value="Unassembled WGS sequence"/>
</dbReference>
<proteinExistence type="predicted"/>
<reference evidence="1 3" key="1">
    <citation type="submission" date="2008-03" db="EMBL/GenBank/DDBJ databases">
        <title>Annotation of Ixodes scapularis.</title>
        <authorList>
            <consortium name="Ixodes scapularis Genome Project Consortium"/>
            <person name="Caler E."/>
            <person name="Hannick L.I."/>
            <person name="Bidwell S."/>
            <person name="Joardar V."/>
            <person name="Thiagarajan M."/>
            <person name="Amedeo P."/>
            <person name="Galinsky K.J."/>
            <person name="Schobel S."/>
            <person name="Inman J."/>
            <person name="Hostetler J."/>
            <person name="Miller J."/>
            <person name="Hammond M."/>
            <person name="Megy K."/>
            <person name="Lawson D."/>
            <person name="Kodira C."/>
            <person name="Sutton G."/>
            <person name="Meyer J."/>
            <person name="Hill C.A."/>
            <person name="Birren B."/>
            <person name="Nene V."/>
            <person name="Collins F."/>
            <person name="Alarcon-Chaidez F."/>
            <person name="Wikel S."/>
            <person name="Strausberg R."/>
        </authorList>
    </citation>
    <scope>NUCLEOTIDE SEQUENCE [LARGE SCALE GENOMIC DNA]</scope>
    <source>
        <strain evidence="3">Wikel</strain>
        <strain evidence="1">Wikel colony</strain>
    </source>
</reference>
<accession>B7Q0H0</accession>
<dbReference type="EMBL" id="DS832330">
    <property type="protein sequence ID" value="EEC12342.1"/>
    <property type="molecule type" value="Genomic_DNA"/>
</dbReference>
<dbReference type="EMBL" id="ABJB010032917">
    <property type="status" value="NOT_ANNOTATED_CDS"/>
    <property type="molecule type" value="Genomic_DNA"/>
</dbReference>
<dbReference type="InParanoid" id="B7Q0H0"/>
<evidence type="ECO:0000313" key="2">
    <source>
        <dbReference type="EnsemblMetazoa" id="ISCW020117-PA"/>
    </source>
</evidence>
<evidence type="ECO:0000313" key="3">
    <source>
        <dbReference type="Proteomes" id="UP000001555"/>
    </source>
</evidence>
<evidence type="ECO:0000313" key="1">
    <source>
        <dbReference type="EMBL" id="EEC12342.1"/>
    </source>
</evidence>
<sequence length="125" mass="14029">MLTQDRRLEAIRVKFKNNNNAMVSLCRFSPGLCRKANTMMLEFVPTHKDPSRHVVIGPAFPLEAQHDGTGFCRTHSRCSSVVLVFDDLTLGQVAALVSRPNQTARMKTCRREAPLAKHVRPKLST</sequence>